<dbReference type="Proteomes" id="UP000237846">
    <property type="component" value="Unassembled WGS sequence"/>
</dbReference>
<protein>
    <submittedName>
        <fullName evidence="1">Uncharacterized protein</fullName>
    </submittedName>
</protein>
<reference evidence="1 2" key="1">
    <citation type="submission" date="2018-03" db="EMBL/GenBank/DDBJ databases">
        <title>Genomic Encyclopedia of Archaeal and Bacterial Type Strains, Phase II (KMG-II): from individual species to whole genera.</title>
        <authorList>
            <person name="Goeker M."/>
        </authorList>
    </citation>
    <scope>NUCLEOTIDE SEQUENCE [LARGE SCALE GENOMIC DNA]</scope>
    <source>
        <strain evidence="1 2">DSM 45601</strain>
    </source>
</reference>
<gene>
    <name evidence="1" type="ORF">CLV72_110245</name>
</gene>
<evidence type="ECO:0000313" key="1">
    <source>
        <dbReference type="EMBL" id="PRX92483.1"/>
    </source>
</evidence>
<name>A0A2T0PUB2_9ACTN</name>
<proteinExistence type="predicted"/>
<sequence>MSISAHLVCPNRRLSLRLGKRLRDEDGKVFGFSVGSIDSWEDEQRSRALWKFLAETSGEELVVVFSDDEQFDTVAEYREIGGQIEDGDIPIEDYLRFPID</sequence>
<evidence type="ECO:0000313" key="2">
    <source>
        <dbReference type="Proteomes" id="UP000237846"/>
    </source>
</evidence>
<dbReference type="EMBL" id="PVZC01000010">
    <property type="protein sequence ID" value="PRX92483.1"/>
    <property type="molecule type" value="Genomic_DNA"/>
</dbReference>
<accession>A0A2T0PUB2</accession>
<dbReference type="AlphaFoldDB" id="A0A2T0PUB2"/>
<keyword evidence="2" id="KW-1185">Reference proteome</keyword>
<comment type="caution">
    <text evidence="1">The sequence shown here is derived from an EMBL/GenBank/DDBJ whole genome shotgun (WGS) entry which is preliminary data.</text>
</comment>
<organism evidence="1 2">
    <name type="scientific">Allonocardiopsis opalescens</name>
    <dbReference type="NCBI Taxonomy" id="1144618"/>
    <lineage>
        <taxon>Bacteria</taxon>
        <taxon>Bacillati</taxon>
        <taxon>Actinomycetota</taxon>
        <taxon>Actinomycetes</taxon>
        <taxon>Streptosporangiales</taxon>
        <taxon>Allonocardiopsis</taxon>
    </lineage>
</organism>